<dbReference type="VEuPathDB" id="FungiDB:A1O9_08008"/>
<dbReference type="AlphaFoldDB" id="A0A072P9J3"/>
<evidence type="ECO:0000259" key="1">
    <source>
        <dbReference type="Pfam" id="PF12697"/>
    </source>
</evidence>
<reference evidence="2 3" key="1">
    <citation type="submission" date="2013-03" db="EMBL/GenBank/DDBJ databases">
        <title>The Genome Sequence of Exophiala aquamarina CBS 119918.</title>
        <authorList>
            <consortium name="The Broad Institute Genomics Platform"/>
            <person name="Cuomo C."/>
            <person name="de Hoog S."/>
            <person name="Gorbushina A."/>
            <person name="Walker B."/>
            <person name="Young S.K."/>
            <person name="Zeng Q."/>
            <person name="Gargeya S."/>
            <person name="Fitzgerald M."/>
            <person name="Haas B."/>
            <person name="Abouelleil A."/>
            <person name="Allen A.W."/>
            <person name="Alvarado L."/>
            <person name="Arachchi H.M."/>
            <person name="Berlin A.M."/>
            <person name="Chapman S.B."/>
            <person name="Gainer-Dewar J."/>
            <person name="Goldberg J."/>
            <person name="Griggs A."/>
            <person name="Gujja S."/>
            <person name="Hansen M."/>
            <person name="Howarth C."/>
            <person name="Imamovic A."/>
            <person name="Ireland A."/>
            <person name="Larimer J."/>
            <person name="McCowan C."/>
            <person name="Murphy C."/>
            <person name="Pearson M."/>
            <person name="Poon T.W."/>
            <person name="Priest M."/>
            <person name="Roberts A."/>
            <person name="Saif S."/>
            <person name="Shea T."/>
            <person name="Sisk P."/>
            <person name="Sykes S."/>
            <person name="Wortman J."/>
            <person name="Nusbaum C."/>
            <person name="Birren B."/>
        </authorList>
    </citation>
    <scope>NUCLEOTIDE SEQUENCE [LARGE SCALE GENOMIC DNA]</scope>
    <source>
        <strain evidence="2 3">CBS 119918</strain>
    </source>
</reference>
<evidence type="ECO:0000313" key="2">
    <source>
        <dbReference type="EMBL" id="KEF56427.1"/>
    </source>
</evidence>
<dbReference type="EMBL" id="AMGV01000006">
    <property type="protein sequence ID" value="KEF56427.1"/>
    <property type="molecule type" value="Genomic_DNA"/>
</dbReference>
<dbReference type="InterPro" id="IPR000073">
    <property type="entry name" value="AB_hydrolase_1"/>
</dbReference>
<comment type="caution">
    <text evidence="2">The sequence shown here is derived from an EMBL/GenBank/DDBJ whole genome shotgun (WGS) entry which is preliminary data.</text>
</comment>
<evidence type="ECO:0000313" key="3">
    <source>
        <dbReference type="Proteomes" id="UP000027920"/>
    </source>
</evidence>
<dbReference type="Pfam" id="PF12697">
    <property type="entry name" value="Abhydrolase_6"/>
    <property type="match status" value="1"/>
</dbReference>
<dbReference type="InterPro" id="IPR052897">
    <property type="entry name" value="Sec-Metab_Biosynth_Hydrolase"/>
</dbReference>
<dbReference type="HOGENOM" id="CLU_046066_1_0_1"/>
<dbReference type="OrthoDB" id="1263307at2759"/>
<organism evidence="2 3">
    <name type="scientific">Exophiala aquamarina CBS 119918</name>
    <dbReference type="NCBI Taxonomy" id="1182545"/>
    <lineage>
        <taxon>Eukaryota</taxon>
        <taxon>Fungi</taxon>
        <taxon>Dikarya</taxon>
        <taxon>Ascomycota</taxon>
        <taxon>Pezizomycotina</taxon>
        <taxon>Eurotiomycetes</taxon>
        <taxon>Chaetothyriomycetidae</taxon>
        <taxon>Chaetothyriales</taxon>
        <taxon>Herpotrichiellaceae</taxon>
        <taxon>Exophiala</taxon>
    </lineage>
</organism>
<dbReference type="RefSeq" id="XP_013259017.1">
    <property type="nucleotide sequence ID" value="XM_013403563.1"/>
</dbReference>
<name>A0A072P9J3_9EURO</name>
<dbReference type="PANTHER" id="PTHR37017:SF13">
    <property type="entry name" value="AB HYDROLASE-1 DOMAIN-CONTAINING PROTEIN"/>
    <property type="match status" value="1"/>
</dbReference>
<dbReference type="Proteomes" id="UP000027920">
    <property type="component" value="Unassembled WGS sequence"/>
</dbReference>
<accession>A0A072P9J3</accession>
<dbReference type="Gene3D" id="3.40.50.1820">
    <property type="entry name" value="alpha/beta hydrolase"/>
    <property type="match status" value="1"/>
</dbReference>
<keyword evidence="3" id="KW-1185">Reference proteome</keyword>
<dbReference type="STRING" id="1182545.A0A072P9J3"/>
<dbReference type="GeneID" id="25282921"/>
<dbReference type="PANTHER" id="PTHR37017">
    <property type="entry name" value="AB HYDROLASE-1 DOMAIN-CONTAINING PROTEIN-RELATED"/>
    <property type="match status" value="1"/>
</dbReference>
<dbReference type="SUPFAM" id="SSF53474">
    <property type="entry name" value="alpha/beta-Hydrolases"/>
    <property type="match status" value="1"/>
</dbReference>
<sequence>MCATKPTIVIIPGSFSPKSFYFTTVDKLREYGYEALVNDLPSASRLPPEEAATMYEDADYFRAVAEKLADEGKDVVFVTHSYGGVVGTEAAKGIVKTDRQAAGKPGGIIRLVYVTSVVPSPGNSLRSLMGDLVPSFIEVEGGFMYHADPESSAKLTFSELPLEKSIEEVKKMSRHSAVSFVGELTYPAYKHVPVSWVFCEKDVILPPDFQNKGIENIEKESGRKVNVIRMPDSDHCPNVCQPIELATAIRDAIVAA</sequence>
<gene>
    <name evidence="2" type="ORF">A1O9_08008</name>
</gene>
<proteinExistence type="predicted"/>
<protein>
    <recommendedName>
        <fullName evidence="1">AB hydrolase-1 domain-containing protein</fullName>
    </recommendedName>
</protein>
<feature type="domain" description="AB hydrolase-1" evidence="1">
    <location>
        <begin position="8"/>
        <end position="239"/>
    </location>
</feature>
<dbReference type="InterPro" id="IPR029058">
    <property type="entry name" value="AB_hydrolase_fold"/>
</dbReference>